<name>A0A7C9EZN8_OPUST</name>
<dbReference type="SUPFAM" id="SSF57850">
    <property type="entry name" value="RING/U-box"/>
    <property type="match status" value="1"/>
</dbReference>
<evidence type="ECO:0000256" key="3">
    <source>
        <dbReference type="ARBA" id="ARBA00022679"/>
    </source>
</evidence>
<dbReference type="PROSITE" id="PS51698">
    <property type="entry name" value="U_BOX"/>
    <property type="match status" value="1"/>
</dbReference>
<sequence>MNPIEQQDDIEVPPYFLCPISLQMMKDPVTVSTGITYERENIEKWVFTNKNTTCPVTKQGLNMEMFTPNHTLRRLIQSWCTLHASVGIERFPTPKAPATQAQVLKLIREADRPNSNAQTKVKCLRKLRSMASYSSANRRCLESAGAVEFLSRVIVQDSVSLDQDMSVSDEALSILSQLKISDEERLRKLVVDTEGALFDSLTRVMSRSNFECRAHAVELMKSMMQVVDPAQAASIKLDHLTEVVQIIKDPVSPRATKAALKVLALACPWGRNRVRAVEAGAVPVLIELLVDAPAQDKRSNEMALAVLDQLCGCAEGRSELLAPGAGLAVISKKILRVSHFASERGVRILASIAKFSASPAVLQEMMQLGVVTKLCLVLQVDGDAKTKERAREMLKVHARAWKNSPCAPHLVLSSFS</sequence>
<dbReference type="Gene3D" id="1.25.10.10">
    <property type="entry name" value="Leucine-rich Repeat Variant"/>
    <property type="match status" value="1"/>
</dbReference>
<organism evidence="7">
    <name type="scientific">Opuntia streptacantha</name>
    <name type="common">Prickly pear cactus</name>
    <name type="synonym">Opuntia cardona</name>
    <dbReference type="NCBI Taxonomy" id="393608"/>
    <lineage>
        <taxon>Eukaryota</taxon>
        <taxon>Viridiplantae</taxon>
        <taxon>Streptophyta</taxon>
        <taxon>Embryophyta</taxon>
        <taxon>Tracheophyta</taxon>
        <taxon>Spermatophyta</taxon>
        <taxon>Magnoliopsida</taxon>
        <taxon>eudicotyledons</taxon>
        <taxon>Gunneridae</taxon>
        <taxon>Pentapetalae</taxon>
        <taxon>Caryophyllales</taxon>
        <taxon>Cactineae</taxon>
        <taxon>Cactaceae</taxon>
        <taxon>Opuntioideae</taxon>
        <taxon>Opuntia</taxon>
    </lineage>
</organism>
<keyword evidence="4 5" id="KW-0833">Ubl conjugation pathway</keyword>
<dbReference type="InterPro" id="IPR016024">
    <property type="entry name" value="ARM-type_fold"/>
</dbReference>
<dbReference type="GO" id="GO:0061630">
    <property type="term" value="F:ubiquitin protein ligase activity"/>
    <property type="evidence" value="ECO:0007669"/>
    <property type="project" value="UniProtKB-UniRule"/>
</dbReference>
<proteinExistence type="predicted"/>
<reference evidence="7" key="2">
    <citation type="submission" date="2020-07" db="EMBL/GenBank/DDBJ databases">
        <authorList>
            <person name="Vera ALvarez R."/>
            <person name="Arias-Moreno D.M."/>
            <person name="Jimenez-Jacinto V."/>
            <person name="Jimenez-Bremont J.F."/>
            <person name="Swaminathan K."/>
            <person name="Moose S.P."/>
            <person name="Guerrero-Gonzalez M.L."/>
            <person name="Marino-Ramirez L."/>
            <person name="Landsman D."/>
            <person name="Rodriguez-Kessler M."/>
            <person name="Delgado-Sanchez P."/>
        </authorList>
    </citation>
    <scope>NUCLEOTIDE SEQUENCE</scope>
    <source>
        <tissue evidence="7">Cladode</tissue>
    </source>
</reference>
<evidence type="ECO:0000259" key="6">
    <source>
        <dbReference type="PROSITE" id="PS51698"/>
    </source>
</evidence>
<dbReference type="PANTHER" id="PTHR22849">
    <property type="entry name" value="WDSAM1 PROTEIN"/>
    <property type="match status" value="1"/>
</dbReference>
<dbReference type="InterPro" id="IPR058678">
    <property type="entry name" value="ARM_PUB"/>
</dbReference>
<dbReference type="InterPro" id="IPR013083">
    <property type="entry name" value="Znf_RING/FYVE/PHD"/>
</dbReference>
<comment type="catalytic activity">
    <reaction evidence="1 5">
        <text>S-ubiquitinyl-[E2 ubiquitin-conjugating enzyme]-L-cysteine + [acceptor protein]-L-lysine = [E2 ubiquitin-conjugating enzyme]-L-cysteine + N(6)-ubiquitinyl-[acceptor protein]-L-lysine.</text>
        <dbReference type="EC" id="2.3.2.27"/>
    </reaction>
</comment>
<dbReference type="EC" id="2.3.2.27" evidence="5"/>
<reference evidence="7" key="1">
    <citation type="journal article" date="2013" name="J. Plant Res.">
        <title>Effect of fungi and light on seed germination of three Opuntia species from semiarid lands of central Mexico.</title>
        <authorList>
            <person name="Delgado-Sanchez P."/>
            <person name="Jimenez-Bremont J.F."/>
            <person name="Guerrero-Gonzalez Mde L."/>
            <person name="Flores J."/>
        </authorList>
    </citation>
    <scope>NUCLEOTIDE SEQUENCE</scope>
    <source>
        <tissue evidence="7">Cladode</tissue>
    </source>
</reference>
<dbReference type="EMBL" id="GISG01246136">
    <property type="protein sequence ID" value="MBA4670104.1"/>
    <property type="molecule type" value="Transcribed_RNA"/>
</dbReference>
<keyword evidence="3 5" id="KW-0808">Transferase</keyword>
<dbReference type="Gene3D" id="3.30.40.10">
    <property type="entry name" value="Zinc/RING finger domain, C3HC4 (zinc finger)"/>
    <property type="match status" value="1"/>
</dbReference>
<dbReference type="GO" id="GO:0016567">
    <property type="term" value="P:protein ubiquitination"/>
    <property type="evidence" value="ECO:0007669"/>
    <property type="project" value="UniProtKB-UniRule"/>
</dbReference>
<dbReference type="UniPathway" id="UPA00143"/>
<evidence type="ECO:0000256" key="2">
    <source>
        <dbReference type="ARBA" id="ARBA00004906"/>
    </source>
</evidence>
<evidence type="ECO:0000256" key="4">
    <source>
        <dbReference type="ARBA" id="ARBA00022786"/>
    </source>
</evidence>
<evidence type="ECO:0000256" key="1">
    <source>
        <dbReference type="ARBA" id="ARBA00000900"/>
    </source>
</evidence>
<dbReference type="InterPro" id="IPR045210">
    <property type="entry name" value="RING-Ubox_PUB"/>
</dbReference>
<dbReference type="InterPro" id="IPR045185">
    <property type="entry name" value="PUB22/23/24-like"/>
</dbReference>
<dbReference type="InterPro" id="IPR003613">
    <property type="entry name" value="Ubox_domain"/>
</dbReference>
<dbReference type="InterPro" id="IPR011989">
    <property type="entry name" value="ARM-like"/>
</dbReference>
<comment type="pathway">
    <text evidence="2 5">Protein modification; protein ubiquitination.</text>
</comment>
<dbReference type="CDD" id="cd16664">
    <property type="entry name" value="RING-Ubox_PUB"/>
    <property type="match status" value="1"/>
</dbReference>
<dbReference type="Pfam" id="PF04564">
    <property type="entry name" value="U-box"/>
    <property type="match status" value="1"/>
</dbReference>
<comment type="function">
    <text evidence="5">Functions as an E3 ubiquitin ligase.</text>
</comment>
<dbReference type="SUPFAM" id="SSF48371">
    <property type="entry name" value="ARM repeat"/>
    <property type="match status" value="1"/>
</dbReference>
<dbReference type="SMART" id="SM00504">
    <property type="entry name" value="Ubox"/>
    <property type="match status" value="1"/>
</dbReference>
<dbReference type="PANTHER" id="PTHR22849:SF132">
    <property type="entry name" value="E3 UBIQUITIN-PROTEIN LIGASE PUB23"/>
    <property type="match status" value="1"/>
</dbReference>
<feature type="domain" description="U-box" evidence="6">
    <location>
        <begin position="11"/>
        <end position="86"/>
    </location>
</feature>
<evidence type="ECO:0000256" key="5">
    <source>
        <dbReference type="RuleBase" id="RU369093"/>
    </source>
</evidence>
<protein>
    <recommendedName>
        <fullName evidence="5 6">U-box domain-containing protein</fullName>
        <ecNumber evidence="5">2.3.2.27</ecNumber>
    </recommendedName>
    <alternativeName>
        <fullName evidence="5">RING-type E3 ubiquitin transferase PUB</fullName>
    </alternativeName>
</protein>
<dbReference type="Pfam" id="PF25598">
    <property type="entry name" value="ARM_PUB"/>
    <property type="match status" value="1"/>
</dbReference>
<accession>A0A7C9EZN8</accession>
<evidence type="ECO:0000313" key="7">
    <source>
        <dbReference type="EMBL" id="MBA4670104.1"/>
    </source>
</evidence>
<dbReference type="AlphaFoldDB" id="A0A7C9EZN8"/>